<proteinExistence type="predicted"/>
<organism evidence="1 2">
    <name type="scientific">Neophocaena asiaeorientalis asiaeorientalis</name>
    <name type="common">Yangtze finless porpoise</name>
    <name type="synonym">Neophocaena phocaenoides subsp. asiaeorientalis</name>
    <dbReference type="NCBI Taxonomy" id="1706337"/>
    <lineage>
        <taxon>Eukaryota</taxon>
        <taxon>Metazoa</taxon>
        <taxon>Chordata</taxon>
        <taxon>Craniata</taxon>
        <taxon>Vertebrata</taxon>
        <taxon>Euteleostomi</taxon>
        <taxon>Mammalia</taxon>
        <taxon>Eutheria</taxon>
        <taxon>Laurasiatheria</taxon>
        <taxon>Artiodactyla</taxon>
        <taxon>Whippomorpha</taxon>
        <taxon>Cetacea</taxon>
        <taxon>Odontoceti</taxon>
        <taxon>Phocoenidae</taxon>
        <taxon>Neophocaena</taxon>
    </lineage>
</organism>
<dbReference type="KEGG" id="nasi:112407012"/>
<reference evidence="2" key="1">
    <citation type="submission" date="2025-08" db="UniProtKB">
        <authorList>
            <consortium name="RefSeq"/>
        </authorList>
    </citation>
    <scope>IDENTIFICATION</scope>
    <source>
        <tissue evidence="2">Meat</tissue>
    </source>
</reference>
<evidence type="ECO:0000313" key="2">
    <source>
        <dbReference type="RefSeq" id="XP_024611898.1"/>
    </source>
</evidence>
<dbReference type="InParanoid" id="A0A341CBU0"/>
<name>A0A341CBU0_NEOAA</name>
<protein>
    <submittedName>
        <fullName evidence="2">Uncharacterized protein LOC112407012</fullName>
    </submittedName>
</protein>
<keyword evidence="1" id="KW-1185">Reference proteome</keyword>
<gene>
    <name evidence="2" type="primary">LOC112407012</name>
</gene>
<dbReference type="GeneID" id="112407012"/>
<dbReference type="Proteomes" id="UP000252040">
    <property type="component" value="Unplaced"/>
</dbReference>
<dbReference type="RefSeq" id="XP_024611898.1">
    <property type="nucleotide sequence ID" value="XM_024756130.1"/>
</dbReference>
<dbReference type="AlphaFoldDB" id="A0A341CBU0"/>
<evidence type="ECO:0000313" key="1">
    <source>
        <dbReference type="Proteomes" id="UP000252040"/>
    </source>
</evidence>
<accession>A0A341CBU0</accession>
<sequence>MGAEHRPGRLRAQAAHGHLLRALPARVLQRLWEPQEPEAQRGAHGVRLPGPPTDAMEAADGRGCRELRPSVGSRAAETFLAAPHSDLVRLLLVASPGSGACGRGPATRQVPVKVLLWLLRAGSEPCPERWWGRAQRGRGLAVAGIWVHSAAAAAAQAGWRAPGPVGDGRGQVVGFWARPVGRDMALEGPSGWQLVRSSLWPRR</sequence>